<accession>A0A2S7XQW8</accession>
<name>A0A2S7XQW8_9GAMM</name>
<dbReference type="EMBL" id="PPGH01000001">
    <property type="protein sequence ID" value="PQJ97704.1"/>
    <property type="molecule type" value="Genomic_DNA"/>
</dbReference>
<proteinExistence type="predicted"/>
<reference evidence="1 3" key="1">
    <citation type="submission" date="2018-01" db="EMBL/GenBank/DDBJ databases">
        <title>The complete genome sequence of Chromatium okenii LaCa, a purple sulfur bacterium with a turbulent life.</title>
        <authorList>
            <person name="Luedin S.M."/>
            <person name="Liechti N."/>
            <person name="Storelli N."/>
            <person name="Danza F."/>
            <person name="Wittwer M."/>
            <person name="Pothier J.F."/>
            <person name="Tonolla M.A."/>
        </authorList>
    </citation>
    <scope>NUCLEOTIDE SEQUENCE [LARGE SCALE GENOMIC DNA]</scope>
    <source>
        <strain evidence="1 3">LaCa</strain>
    </source>
</reference>
<dbReference type="Proteomes" id="UP000239936">
    <property type="component" value="Unassembled WGS sequence"/>
</dbReference>
<dbReference type="EMBL" id="PPGH01000035">
    <property type="protein sequence ID" value="PQJ96129.1"/>
    <property type="molecule type" value="Genomic_DNA"/>
</dbReference>
<gene>
    <name evidence="2" type="ORF">CXB77_00030</name>
    <name evidence="1" type="ORF">CXB77_09990</name>
</gene>
<protein>
    <submittedName>
        <fullName evidence="1">Uncharacterized protein</fullName>
    </submittedName>
</protein>
<organism evidence="1 3">
    <name type="scientific">Chromatium okenii</name>
    <dbReference type="NCBI Taxonomy" id="61644"/>
    <lineage>
        <taxon>Bacteria</taxon>
        <taxon>Pseudomonadati</taxon>
        <taxon>Pseudomonadota</taxon>
        <taxon>Gammaproteobacteria</taxon>
        <taxon>Chromatiales</taxon>
        <taxon>Chromatiaceae</taxon>
        <taxon>Chromatium</taxon>
    </lineage>
</organism>
<evidence type="ECO:0000313" key="2">
    <source>
        <dbReference type="EMBL" id="PQJ97704.1"/>
    </source>
</evidence>
<comment type="caution">
    <text evidence="1">The sequence shown here is derived from an EMBL/GenBank/DDBJ whole genome shotgun (WGS) entry which is preliminary data.</text>
</comment>
<dbReference type="AlphaFoldDB" id="A0A2S7XQW8"/>
<keyword evidence="3" id="KW-1185">Reference proteome</keyword>
<evidence type="ECO:0000313" key="3">
    <source>
        <dbReference type="Proteomes" id="UP000239936"/>
    </source>
</evidence>
<evidence type="ECO:0000313" key="1">
    <source>
        <dbReference type="EMBL" id="PQJ96129.1"/>
    </source>
</evidence>
<sequence length="255" mass="26020">MTAEDASGLFSFTKASLGTFYNSAPVLSGLADTNITPDQNLVLNFNEKVTAVAGNIQVCDSDKNVVATVSVTDKAVTVSDLSVTVDLPSDLAIGSYCITIGAGAFEDADHRDFTSTDVINFTVSAAGTGGVDPTDPGTDDVVSKSLDGQGTATVPVELDALTSAFNFTDDTVEVVGNNVVITGFSANDSITITGAVKADYDDGVIGSNGAGDVTILYNLDGIVHQIELTGVAVGAGLVFDVNSFNALPVGDLTFN</sequence>